<protein>
    <recommendedName>
        <fullName evidence="4">Endonuclease/exonuclease/phosphatase domain-containing protein</fullName>
    </recommendedName>
</protein>
<organism evidence="2 3">
    <name type="scientific">Cirrhinus mrigala</name>
    <name type="common">Mrigala</name>
    <dbReference type="NCBI Taxonomy" id="683832"/>
    <lineage>
        <taxon>Eukaryota</taxon>
        <taxon>Metazoa</taxon>
        <taxon>Chordata</taxon>
        <taxon>Craniata</taxon>
        <taxon>Vertebrata</taxon>
        <taxon>Euteleostomi</taxon>
        <taxon>Actinopterygii</taxon>
        <taxon>Neopterygii</taxon>
        <taxon>Teleostei</taxon>
        <taxon>Ostariophysi</taxon>
        <taxon>Cypriniformes</taxon>
        <taxon>Cyprinidae</taxon>
        <taxon>Labeoninae</taxon>
        <taxon>Labeonini</taxon>
        <taxon>Cirrhinus</taxon>
    </lineage>
</organism>
<comment type="caution">
    <text evidence="2">The sequence shown here is derived from an EMBL/GenBank/DDBJ whole genome shotgun (WGS) entry which is preliminary data.</text>
</comment>
<accession>A0ABD0MDR6</accession>
<keyword evidence="1" id="KW-0732">Signal</keyword>
<evidence type="ECO:0000256" key="1">
    <source>
        <dbReference type="SAM" id="SignalP"/>
    </source>
</evidence>
<gene>
    <name evidence="2" type="ORF">M9458_056240</name>
</gene>
<dbReference type="PANTHER" id="PTHR47510:SF3">
    <property type="entry name" value="ENDO_EXONUCLEASE_PHOSPHATASE DOMAIN-CONTAINING PROTEIN"/>
    <property type="match status" value="1"/>
</dbReference>
<evidence type="ECO:0000313" key="2">
    <source>
        <dbReference type="EMBL" id="KAL0148430.1"/>
    </source>
</evidence>
<dbReference type="AlphaFoldDB" id="A0ABD0MDR6"/>
<feature type="signal peptide" evidence="1">
    <location>
        <begin position="1"/>
        <end position="26"/>
    </location>
</feature>
<keyword evidence="3" id="KW-1185">Reference proteome</keyword>
<dbReference type="PANTHER" id="PTHR47510">
    <property type="entry name" value="REVERSE TRANSCRIPTASE DOMAIN-CONTAINING PROTEIN"/>
    <property type="match status" value="1"/>
</dbReference>
<dbReference type="Gene3D" id="3.60.10.10">
    <property type="entry name" value="Endonuclease/exonuclease/phosphatase"/>
    <property type="match status" value="1"/>
</dbReference>
<evidence type="ECO:0000313" key="3">
    <source>
        <dbReference type="Proteomes" id="UP001529510"/>
    </source>
</evidence>
<dbReference type="Proteomes" id="UP001529510">
    <property type="component" value="Unassembled WGS sequence"/>
</dbReference>
<name>A0ABD0MDR6_CIRMR</name>
<reference evidence="2 3" key="1">
    <citation type="submission" date="2024-05" db="EMBL/GenBank/DDBJ databases">
        <title>Genome sequencing and assembly of Indian major carp, Cirrhinus mrigala (Hamilton, 1822).</title>
        <authorList>
            <person name="Mohindra V."/>
            <person name="Chowdhury L.M."/>
            <person name="Lal K."/>
            <person name="Jena J.K."/>
        </authorList>
    </citation>
    <scope>NUCLEOTIDE SEQUENCE [LARGE SCALE GENOMIC DNA]</scope>
    <source>
        <strain evidence="2">CM1030</strain>
        <tissue evidence="2">Blood</tissue>
    </source>
</reference>
<evidence type="ECO:0008006" key="4">
    <source>
        <dbReference type="Google" id="ProtNLM"/>
    </source>
</evidence>
<dbReference type="EMBL" id="JAMKFB020000704">
    <property type="protein sequence ID" value="KAL0148430.1"/>
    <property type="molecule type" value="Genomic_DNA"/>
</dbReference>
<proteinExistence type="predicted"/>
<sequence>MVPRMAASVCCSFVLFLFLFVCPVLSNVFPISFSRNELLDIRNSTPDNFLPTFEHSDVLLDILVGGAAFLYKRSKTPWPSIHLVNLRSLANKSDELQLLACTNKDFLNSAALCFTETWLNGTILDSALHLTGFQLIRAVRVTESSGKTRGGGLCFYINEGWCTDVTVLNKIATLELLADQITHTEQRYPDSFIIVLGDFNKAHLTRELPKYRQHITCPTRDSNILDHCYTVLKDAYHSVPRAALGLSDHCLVHLLPAYRQKLKSAKPVVRTVKRWTVEAERDLQACFELTDWSVFEAAATDLDELTDTVMSYISFCEDMCVPTRNYLTFNNDKPWFSAKLKQLRQAKEDAYRSGDKALYKQAKYTLNREIRVAKLNYSGKLKKQLSRNDSKSVWKGLKAITSYKSPSPSPEANQQLADDLNGFYCRFEKQKTGLTPYTHPDYLTTQPLTPCPSIPPTVSQAALKICEGDVCKVLSVAI</sequence>
<feature type="chain" id="PRO_5044752218" description="Endonuclease/exonuclease/phosphatase domain-containing protein" evidence="1">
    <location>
        <begin position="27"/>
        <end position="478"/>
    </location>
</feature>
<dbReference type="SUPFAM" id="SSF56219">
    <property type="entry name" value="DNase I-like"/>
    <property type="match status" value="1"/>
</dbReference>
<dbReference type="InterPro" id="IPR036691">
    <property type="entry name" value="Endo/exonu/phosph_ase_sf"/>
</dbReference>